<dbReference type="InterPro" id="IPR011856">
    <property type="entry name" value="tRNA_endonuc-like_dom_sf"/>
</dbReference>
<reference evidence="1 2" key="2">
    <citation type="submission" date="2021-08" db="EMBL/GenBank/DDBJ databases">
        <title>Massilia sp. R798.</title>
        <authorList>
            <person name="Baek J.H."/>
            <person name="Jung H.S."/>
            <person name="Kim K.R."/>
            <person name="Jeon C.O."/>
        </authorList>
    </citation>
    <scope>NUCLEOTIDE SEQUENCE [LARGE SCALE GENOMIC DNA]</scope>
    <source>
        <strain evidence="1 2">R798</strain>
    </source>
</reference>
<evidence type="ECO:0000313" key="2">
    <source>
        <dbReference type="Proteomes" id="UP000809349"/>
    </source>
</evidence>
<evidence type="ECO:0000313" key="1">
    <source>
        <dbReference type="EMBL" id="MBZ2207124.1"/>
    </source>
</evidence>
<dbReference type="Proteomes" id="UP000809349">
    <property type="component" value="Unassembled WGS sequence"/>
</dbReference>
<gene>
    <name evidence="1" type="ORF">I4X03_007610</name>
</gene>
<keyword evidence="2" id="KW-1185">Reference proteome</keyword>
<comment type="caution">
    <text evidence="1">The sequence shown here is derived from an EMBL/GenBank/DDBJ whole genome shotgun (WGS) entry which is preliminary data.</text>
</comment>
<dbReference type="RefSeq" id="WP_223467627.1">
    <property type="nucleotide sequence ID" value="NZ_JAFBIL020000003.1"/>
</dbReference>
<proteinExistence type="predicted"/>
<name>A0ABS7SMF0_9BURK</name>
<dbReference type="Gene3D" id="3.40.1350.10">
    <property type="match status" value="1"/>
</dbReference>
<accession>A0ABS7SMF0</accession>
<sequence length="171" mass="18868">MESTISKPIKKVRADGQISGLAGELFVAAELLKLGLQTSVTFGNAKSIDLLAHRPQTGKVFIVQVKTVRHRNWFLLSRSRIEATHVYVFAILNRPGEQVQYFIVPGSELRSNDALFAKGFADPKMPGVYPTALAQFENNWRVFKPEHSTEEAHSVVAASKSKDNICKSNGG</sequence>
<reference evidence="1 2" key="1">
    <citation type="submission" date="2021-01" db="EMBL/GenBank/DDBJ databases">
        <authorList>
            <person name="Ruan W."/>
            <person name="Khan S.A."/>
            <person name="Jeon C.O."/>
        </authorList>
    </citation>
    <scope>NUCLEOTIDE SEQUENCE [LARGE SCALE GENOMIC DNA]</scope>
    <source>
        <strain evidence="1 2">R798</strain>
    </source>
</reference>
<dbReference type="EMBL" id="JAFBIL020000003">
    <property type="protein sequence ID" value="MBZ2207124.1"/>
    <property type="molecule type" value="Genomic_DNA"/>
</dbReference>
<protein>
    <recommendedName>
        <fullName evidence="3">PD(D/E)XK endonuclease domain-containing protein</fullName>
    </recommendedName>
</protein>
<evidence type="ECO:0008006" key="3">
    <source>
        <dbReference type="Google" id="ProtNLM"/>
    </source>
</evidence>
<organism evidence="1 2">
    <name type="scientific">Massilia soli</name>
    <dbReference type="NCBI Taxonomy" id="2792854"/>
    <lineage>
        <taxon>Bacteria</taxon>
        <taxon>Pseudomonadati</taxon>
        <taxon>Pseudomonadota</taxon>
        <taxon>Betaproteobacteria</taxon>
        <taxon>Burkholderiales</taxon>
        <taxon>Oxalobacteraceae</taxon>
        <taxon>Telluria group</taxon>
        <taxon>Massilia</taxon>
    </lineage>
</organism>